<dbReference type="PANTHER" id="PTHR11079:SF202">
    <property type="entry name" value="TRNA-SPECIFIC ADENOSINE DEAMINASE"/>
    <property type="match status" value="1"/>
</dbReference>
<dbReference type="PROSITE" id="PS00903">
    <property type="entry name" value="CYT_DCMP_DEAMINASES_1"/>
    <property type="match status" value="1"/>
</dbReference>
<dbReference type="CDD" id="cd01285">
    <property type="entry name" value="nucleoside_deaminase"/>
    <property type="match status" value="1"/>
</dbReference>
<dbReference type="InterPro" id="IPR016193">
    <property type="entry name" value="Cytidine_deaminase-like"/>
</dbReference>
<comment type="similarity">
    <text evidence="1">Belongs to the cytidine and deoxycytidylate deaminase family. ADAT2 subfamily.</text>
</comment>
<proteinExistence type="inferred from homology"/>
<comment type="subunit">
    <text evidence="2 8">Homodimer.</text>
</comment>
<sequence>MGLSIHSDEHFMKEALKQAMMAKEEGEIPVGAVVVADNRIIARAYNQTERLNDPTAHAEMLALTAAGNYLGTKYLSDCSLYVTLEPCGMCAGALYWAQLGKLIYAAADEKRGYTVINPAMIHPKTKVIRGPYAEEAGLLVTDFFKGLRG</sequence>
<dbReference type="PROSITE" id="PS51747">
    <property type="entry name" value="CYT_DCMP_DEAMINASES_2"/>
    <property type="match status" value="1"/>
</dbReference>
<dbReference type="Pfam" id="PF00383">
    <property type="entry name" value="dCMP_cyt_deam_1"/>
    <property type="match status" value="1"/>
</dbReference>
<reference evidence="10 11" key="1">
    <citation type="submission" date="2019-02" db="EMBL/GenBank/DDBJ databases">
        <authorList>
            <person name="Goldberg S.R."/>
            <person name="Haltli B.A."/>
            <person name="Correa H."/>
            <person name="Russell K.G."/>
        </authorList>
    </citation>
    <scope>NUCLEOTIDE SEQUENCE [LARGE SCALE GENOMIC DNA]</scope>
    <source>
        <strain evidence="10 11">JCM 16186</strain>
    </source>
</reference>
<evidence type="ECO:0000256" key="8">
    <source>
        <dbReference type="HAMAP-Rule" id="MF_00972"/>
    </source>
</evidence>
<dbReference type="PANTHER" id="PTHR11079">
    <property type="entry name" value="CYTOSINE DEAMINASE FAMILY MEMBER"/>
    <property type="match status" value="1"/>
</dbReference>
<feature type="binding site" evidence="8">
    <location>
        <position position="57"/>
    </location>
    <ligand>
        <name>Zn(2+)</name>
        <dbReference type="ChEBI" id="CHEBI:29105"/>
        <note>catalytic</note>
    </ligand>
</feature>
<evidence type="ECO:0000256" key="5">
    <source>
        <dbReference type="ARBA" id="ARBA00022801"/>
    </source>
</evidence>
<keyword evidence="11" id="KW-1185">Reference proteome</keyword>
<dbReference type="Proteomes" id="UP000798808">
    <property type="component" value="Unassembled WGS sequence"/>
</dbReference>
<dbReference type="InterPro" id="IPR002125">
    <property type="entry name" value="CMP_dCMP_dom"/>
</dbReference>
<feature type="binding site" evidence="8">
    <location>
        <position position="87"/>
    </location>
    <ligand>
        <name>Zn(2+)</name>
        <dbReference type="ChEBI" id="CHEBI:29105"/>
        <note>catalytic</note>
    </ligand>
</feature>
<evidence type="ECO:0000256" key="3">
    <source>
        <dbReference type="ARBA" id="ARBA00022694"/>
    </source>
</evidence>
<keyword evidence="4 8" id="KW-0479">Metal-binding</keyword>
<dbReference type="Gene3D" id="3.40.140.10">
    <property type="entry name" value="Cytidine Deaminase, domain 2"/>
    <property type="match status" value="1"/>
</dbReference>
<name>A0ABW9RTU6_9BACT</name>
<keyword evidence="6 8" id="KW-0862">Zinc</keyword>
<feature type="binding site" evidence="8">
    <location>
        <position position="90"/>
    </location>
    <ligand>
        <name>Zn(2+)</name>
        <dbReference type="ChEBI" id="CHEBI:29105"/>
        <note>catalytic</note>
    </ligand>
</feature>
<feature type="domain" description="CMP/dCMP-type deaminase" evidence="9">
    <location>
        <begin position="6"/>
        <end position="116"/>
    </location>
</feature>
<dbReference type="InterPro" id="IPR016192">
    <property type="entry name" value="APOBEC/CMP_deaminase_Zn-bd"/>
</dbReference>
<dbReference type="InterPro" id="IPR028883">
    <property type="entry name" value="tRNA_aden_deaminase"/>
</dbReference>
<gene>
    <name evidence="8" type="primary">tadA</name>
    <name evidence="10" type="ORF">E1163_19335</name>
</gene>
<evidence type="ECO:0000313" key="11">
    <source>
        <dbReference type="Proteomes" id="UP000798808"/>
    </source>
</evidence>
<dbReference type="SUPFAM" id="SSF53927">
    <property type="entry name" value="Cytidine deaminase-like"/>
    <property type="match status" value="1"/>
</dbReference>
<evidence type="ECO:0000259" key="9">
    <source>
        <dbReference type="PROSITE" id="PS51747"/>
    </source>
</evidence>
<keyword evidence="3 8" id="KW-0819">tRNA processing</keyword>
<dbReference type="HAMAP" id="MF_00972">
    <property type="entry name" value="tRNA_aden_deaminase"/>
    <property type="match status" value="1"/>
</dbReference>
<comment type="catalytic activity">
    <reaction evidence="7 8">
        <text>adenosine(34) in tRNA + H2O + H(+) = inosine(34) in tRNA + NH4(+)</text>
        <dbReference type="Rhea" id="RHEA:43168"/>
        <dbReference type="Rhea" id="RHEA-COMP:10373"/>
        <dbReference type="Rhea" id="RHEA-COMP:10374"/>
        <dbReference type="ChEBI" id="CHEBI:15377"/>
        <dbReference type="ChEBI" id="CHEBI:15378"/>
        <dbReference type="ChEBI" id="CHEBI:28938"/>
        <dbReference type="ChEBI" id="CHEBI:74411"/>
        <dbReference type="ChEBI" id="CHEBI:82852"/>
        <dbReference type="EC" id="3.5.4.33"/>
    </reaction>
</comment>
<evidence type="ECO:0000256" key="2">
    <source>
        <dbReference type="ARBA" id="ARBA00011738"/>
    </source>
</evidence>
<evidence type="ECO:0000256" key="4">
    <source>
        <dbReference type="ARBA" id="ARBA00022723"/>
    </source>
</evidence>
<evidence type="ECO:0000256" key="6">
    <source>
        <dbReference type="ARBA" id="ARBA00022833"/>
    </source>
</evidence>
<evidence type="ECO:0000256" key="7">
    <source>
        <dbReference type="ARBA" id="ARBA00048045"/>
    </source>
</evidence>
<evidence type="ECO:0000313" key="10">
    <source>
        <dbReference type="EMBL" id="MTI27117.1"/>
    </source>
</evidence>
<accession>A0ABW9RTU6</accession>
<dbReference type="RefSeq" id="WP_155174123.1">
    <property type="nucleotide sequence ID" value="NZ_BAAAFL010000043.1"/>
</dbReference>
<feature type="active site" description="Proton donor" evidence="8">
    <location>
        <position position="59"/>
    </location>
</feature>
<dbReference type="EMBL" id="SMLW01000613">
    <property type="protein sequence ID" value="MTI27117.1"/>
    <property type="molecule type" value="Genomic_DNA"/>
</dbReference>
<keyword evidence="5 8" id="KW-0378">Hydrolase</keyword>
<organism evidence="10 11">
    <name type="scientific">Fulvivirga kasyanovii</name>
    <dbReference type="NCBI Taxonomy" id="396812"/>
    <lineage>
        <taxon>Bacteria</taxon>
        <taxon>Pseudomonadati</taxon>
        <taxon>Bacteroidota</taxon>
        <taxon>Cytophagia</taxon>
        <taxon>Cytophagales</taxon>
        <taxon>Fulvivirgaceae</taxon>
        <taxon>Fulvivirga</taxon>
    </lineage>
</organism>
<comment type="caution">
    <text evidence="10">The sequence shown here is derived from an EMBL/GenBank/DDBJ whole genome shotgun (WGS) entry which is preliminary data.</text>
</comment>
<comment type="cofactor">
    <cofactor evidence="8">
        <name>Zn(2+)</name>
        <dbReference type="ChEBI" id="CHEBI:29105"/>
    </cofactor>
    <text evidence="8">Binds 1 zinc ion per subunit.</text>
</comment>
<evidence type="ECO:0000256" key="1">
    <source>
        <dbReference type="ARBA" id="ARBA00010669"/>
    </source>
</evidence>
<comment type="function">
    <text evidence="8">Catalyzes the deamination of adenosine to inosine at the wobble position 34 of tRNA(Arg2).</text>
</comment>
<dbReference type="EC" id="3.5.4.33" evidence="8"/>
<protein>
    <recommendedName>
        <fullName evidence="8">tRNA-specific adenosine deaminase</fullName>
        <ecNumber evidence="8">3.5.4.33</ecNumber>
    </recommendedName>
</protein>